<dbReference type="STRING" id="59843.A3958_13945"/>
<organism evidence="2 3">
    <name type="scientific">Paenibacillus glucanolyticus</name>
    <dbReference type="NCBI Taxonomy" id="59843"/>
    <lineage>
        <taxon>Bacteria</taxon>
        <taxon>Bacillati</taxon>
        <taxon>Bacillota</taxon>
        <taxon>Bacilli</taxon>
        <taxon>Bacillales</taxon>
        <taxon>Paenibacillaceae</taxon>
        <taxon>Paenibacillus</taxon>
    </lineage>
</organism>
<name>A0A163K6J2_9BACL</name>
<evidence type="ECO:0000256" key="1">
    <source>
        <dbReference type="SAM" id="SignalP"/>
    </source>
</evidence>
<gene>
    <name evidence="2" type="ORF">AWU65_14365</name>
</gene>
<accession>A0A163K6J2</accession>
<protein>
    <recommendedName>
        <fullName evidence="4">SbsC C-terminal domain-containing protein</fullName>
    </recommendedName>
</protein>
<comment type="caution">
    <text evidence="2">The sequence shown here is derived from an EMBL/GenBank/DDBJ whole genome shotgun (WGS) entry which is preliminary data.</text>
</comment>
<dbReference type="EMBL" id="LWMH01000001">
    <property type="protein sequence ID" value="KZS47024.1"/>
    <property type="molecule type" value="Genomic_DNA"/>
</dbReference>
<feature type="chain" id="PRO_5007843559" description="SbsC C-terminal domain-containing protein" evidence="1">
    <location>
        <begin position="28"/>
        <end position="313"/>
    </location>
</feature>
<proteinExistence type="predicted"/>
<evidence type="ECO:0000313" key="3">
    <source>
        <dbReference type="Proteomes" id="UP000076796"/>
    </source>
</evidence>
<feature type="signal peptide" evidence="1">
    <location>
        <begin position="1"/>
        <end position="27"/>
    </location>
</feature>
<reference evidence="2" key="1">
    <citation type="journal article" date="2016" name="Genome Announc.">
        <title>Draft genomes of two strains of Paenibacillus glucanolyticus with capability to degrade lignocellulose.</title>
        <authorList>
            <person name="Mathews S.L."/>
            <person name="Pawlak J."/>
            <person name="Grunden A.M."/>
        </authorList>
    </citation>
    <scope>NUCLEOTIDE SEQUENCE [LARGE SCALE GENOMIC DNA]</scope>
    <source>
        <strain evidence="2">SLM1</strain>
    </source>
</reference>
<keyword evidence="3" id="KW-1185">Reference proteome</keyword>
<keyword evidence="1" id="KW-0732">Signal</keyword>
<dbReference type="OrthoDB" id="1707591at2"/>
<sequence>MSKSKKSAIAAILALILSIQTGVIASAAPASEPLADSSAASSKPTAFGNAVYNKANKLLKDSDVAYAKSYITKHIGSVTKYQATMLILKLENAMNDALPAKTDKVYTIGIQDKLMNLYKYGEPINTTISKAKDETLRKVLINLRDSGYRLYTTEGVIFPIIDYKTLEPYKPYINKDVQAYIDIMVVESEKPAVSDAALVISWSEVIDRGLSLEAFLTAYPKSNRAADMKLKLRFTELSLFYGYNNTPLIKYEDNLLDPEVRQAFDKALKNSDAVSKSALLKKLKAWSDVLESNKDKLTQEVEQYRAKAVPVVD</sequence>
<dbReference type="GeneID" id="97557598"/>
<dbReference type="AlphaFoldDB" id="A0A163K6J2"/>
<evidence type="ECO:0008006" key="4">
    <source>
        <dbReference type="Google" id="ProtNLM"/>
    </source>
</evidence>
<dbReference type="RefSeq" id="WP_063478608.1">
    <property type="nucleotide sequence ID" value="NZ_CP147845.1"/>
</dbReference>
<dbReference type="Proteomes" id="UP000076796">
    <property type="component" value="Unassembled WGS sequence"/>
</dbReference>
<evidence type="ECO:0000313" key="2">
    <source>
        <dbReference type="EMBL" id="KZS47024.1"/>
    </source>
</evidence>